<keyword evidence="3" id="KW-1185">Reference proteome</keyword>
<evidence type="ECO:0000313" key="3">
    <source>
        <dbReference type="Proteomes" id="UP000050794"/>
    </source>
</evidence>
<keyword evidence="1" id="KW-0732">Signal</keyword>
<protein>
    <submittedName>
        <fullName evidence="4">Neuropeptide-Like Protein</fullName>
    </submittedName>
</protein>
<feature type="chain" id="PRO_5044552975" evidence="1">
    <location>
        <begin position="22"/>
        <end position="77"/>
    </location>
</feature>
<dbReference type="WBParaSite" id="TCNE_0000290501-mRNA-1">
    <property type="protein sequence ID" value="TCNE_0000290501-mRNA-1"/>
    <property type="gene ID" value="TCNE_0000290501"/>
</dbReference>
<reference evidence="4" key="1">
    <citation type="submission" date="2016-06" db="UniProtKB">
        <authorList>
            <consortium name="WormBaseParasite"/>
        </authorList>
    </citation>
    <scope>IDENTIFICATION</scope>
</reference>
<reference evidence="2 3" key="2">
    <citation type="submission" date="2018-11" db="EMBL/GenBank/DDBJ databases">
        <authorList>
            <consortium name="Pathogen Informatics"/>
        </authorList>
    </citation>
    <scope>NUCLEOTIDE SEQUENCE [LARGE SCALE GENOMIC DNA]</scope>
</reference>
<evidence type="ECO:0000313" key="4">
    <source>
        <dbReference type="WBParaSite" id="TCNE_0000290501-mRNA-1"/>
    </source>
</evidence>
<evidence type="ECO:0000256" key="1">
    <source>
        <dbReference type="SAM" id="SignalP"/>
    </source>
</evidence>
<feature type="signal peptide" evidence="1">
    <location>
        <begin position="1"/>
        <end position="21"/>
    </location>
</feature>
<dbReference type="AlphaFoldDB" id="A0A183U335"/>
<proteinExistence type="predicted"/>
<sequence>MSKTIMLFLLVVAVFVAEINSLPVFFDGSYIKPLQSMGLRMDSDDGPFRMIKRRDRLELSDEDFNSGTRCLFNQLSC</sequence>
<accession>A0A183U335</accession>
<name>A0A183U335_TOXCA</name>
<gene>
    <name evidence="2" type="ORF">TCNE_LOCUS2905</name>
</gene>
<organism evidence="3 4">
    <name type="scientific">Toxocara canis</name>
    <name type="common">Canine roundworm</name>
    <dbReference type="NCBI Taxonomy" id="6265"/>
    <lineage>
        <taxon>Eukaryota</taxon>
        <taxon>Metazoa</taxon>
        <taxon>Ecdysozoa</taxon>
        <taxon>Nematoda</taxon>
        <taxon>Chromadorea</taxon>
        <taxon>Rhabditida</taxon>
        <taxon>Spirurina</taxon>
        <taxon>Ascaridomorpha</taxon>
        <taxon>Ascaridoidea</taxon>
        <taxon>Toxocaridae</taxon>
        <taxon>Toxocara</taxon>
    </lineage>
</organism>
<dbReference type="EMBL" id="UYWY01003254">
    <property type="protein sequence ID" value="VDM28622.1"/>
    <property type="molecule type" value="Genomic_DNA"/>
</dbReference>
<dbReference type="Proteomes" id="UP000050794">
    <property type="component" value="Unassembled WGS sequence"/>
</dbReference>
<evidence type="ECO:0000313" key="2">
    <source>
        <dbReference type="EMBL" id="VDM28622.1"/>
    </source>
</evidence>